<evidence type="ECO:0000256" key="1">
    <source>
        <dbReference type="SAM" id="SignalP"/>
    </source>
</evidence>
<keyword evidence="1" id="KW-0732">Signal</keyword>
<feature type="chain" id="PRO_5014740172" evidence="1">
    <location>
        <begin position="16"/>
        <end position="107"/>
    </location>
</feature>
<accession>A0A2M3ZV88</accession>
<dbReference type="EMBL" id="GGFM01011715">
    <property type="protein sequence ID" value="MBW32466.1"/>
    <property type="molecule type" value="Transcribed_RNA"/>
</dbReference>
<protein>
    <submittedName>
        <fullName evidence="2">Putative secreted peptide</fullName>
    </submittedName>
</protein>
<organism evidence="2">
    <name type="scientific">Anopheles braziliensis</name>
    <dbReference type="NCBI Taxonomy" id="58242"/>
    <lineage>
        <taxon>Eukaryota</taxon>
        <taxon>Metazoa</taxon>
        <taxon>Ecdysozoa</taxon>
        <taxon>Arthropoda</taxon>
        <taxon>Hexapoda</taxon>
        <taxon>Insecta</taxon>
        <taxon>Pterygota</taxon>
        <taxon>Neoptera</taxon>
        <taxon>Endopterygota</taxon>
        <taxon>Diptera</taxon>
        <taxon>Nematocera</taxon>
        <taxon>Culicoidea</taxon>
        <taxon>Culicidae</taxon>
        <taxon>Anophelinae</taxon>
        <taxon>Anopheles</taxon>
    </lineage>
</organism>
<proteinExistence type="predicted"/>
<dbReference type="AlphaFoldDB" id="A0A2M3ZV88"/>
<sequence>MLGFGFFVFFRLLHGHLLLLHRGLIGWMTTATSGCVRCCCRCARAFLFLLDQLLRTVTGATDDGGRCCRGRTANVPFHLLNDYGGWIDAGTGHCCGCCAPLILRSGR</sequence>
<name>A0A2M3ZV88_9DIPT</name>
<evidence type="ECO:0000313" key="2">
    <source>
        <dbReference type="EMBL" id="MBW32466.1"/>
    </source>
</evidence>
<reference evidence="2" key="1">
    <citation type="submission" date="2018-01" db="EMBL/GenBank/DDBJ databases">
        <title>An insight into the sialome of Amazonian anophelines.</title>
        <authorList>
            <person name="Ribeiro J.M."/>
            <person name="Scarpassa V."/>
            <person name="Calvo E."/>
        </authorList>
    </citation>
    <scope>NUCLEOTIDE SEQUENCE</scope>
    <source>
        <tissue evidence="2">Salivary glands</tissue>
    </source>
</reference>
<feature type="signal peptide" evidence="1">
    <location>
        <begin position="1"/>
        <end position="15"/>
    </location>
</feature>